<gene>
    <name evidence="2" type="ORF">M407DRAFT_32331</name>
</gene>
<evidence type="ECO:0000313" key="3">
    <source>
        <dbReference type="Proteomes" id="UP000054248"/>
    </source>
</evidence>
<feature type="compositionally biased region" description="Pro residues" evidence="1">
    <location>
        <begin position="210"/>
        <end position="221"/>
    </location>
</feature>
<sequence length="470" mass="49835">MASEDNPNPQNEASINPGHEKTPPKRGHGHLRGSKNKPGCGNVGRPRRDGQPPKSRFTGAPQVAPPKSNQLAIADGTKPNTNTQNASAQPATHTSMVNAKQTTQGTLPKSTVPAGATTITTPIATTQIATTPAAATPAVLPDFNFGSIAIAASLSPTVGPSRSPSSARANVLTYIEPDIGEPEALGLLLSSNTFGTQPVMDDDNIEYCTPSPPLEPQPRPPSSRMGSCGGSVDAGDMMDWEDGGLVDGMVDGLESGNRRLEGWGQSSMEKVDWRLEGRGMVDMGVQVWEESEIEGDRSGQVDPFGVPEDDLCSISGSDIEEIFPGITDLPVEDTQAPLMESESDDTFSIESDSLDQGLDEVLGRSSVGLNKELNADLTDPQPVLPVWIDGAAAMVRRQLRQEIKNHRYPLSYLRGSLSIDPPNPLFVVGQVIQPSPHAFYKTQFDAATAITGILQSCCSRRGLLPVSAAL</sequence>
<dbReference type="Proteomes" id="UP000054248">
    <property type="component" value="Unassembled WGS sequence"/>
</dbReference>
<proteinExistence type="predicted"/>
<feature type="compositionally biased region" description="Polar residues" evidence="1">
    <location>
        <begin position="78"/>
        <end position="109"/>
    </location>
</feature>
<dbReference type="HOGENOM" id="CLU_581656_0_0_1"/>
<feature type="compositionally biased region" description="Polar residues" evidence="1">
    <location>
        <begin position="1"/>
        <end position="14"/>
    </location>
</feature>
<feature type="compositionally biased region" description="Basic residues" evidence="1">
    <location>
        <begin position="24"/>
        <end position="35"/>
    </location>
</feature>
<evidence type="ECO:0000313" key="2">
    <source>
        <dbReference type="EMBL" id="KIO18014.1"/>
    </source>
</evidence>
<protein>
    <submittedName>
        <fullName evidence="2">Uncharacterized protein</fullName>
    </submittedName>
</protein>
<feature type="region of interest" description="Disordered" evidence="1">
    <location>
        <begin position="1"/>
        <end position="114"/>
    </location>
</feature>
<feature type="region of interest" description="Disordered" evidence="1">
    <location>
        <begin position="210"/>
        <end position="229"/>
    </location>
</feature>
<name>A0A0C3Q4Y9_9AGAM</name>
<dbReference type="AlphaFoldDB" id="A0A0C3Q4Y9"/>
<keyword evidence="3" id="KW-1185">Reference proteome</keyword>
<reference evidence="2 3" key="1">
    <citation type="submission" date="2014-04" db="EMBL/GenBank/DDBJ databases">
        <authorList>
            <consortium name="DOE Joint Genome Institute"/>
            <person name="Kuo A."/>
            <person name="Girlanda M."/>
            <person name="Perotto S."/>
            <person name="Kohler A."/>
            <person name="Nagy L.G."/>
            <person name="Floudas D."/>
            <person name="Copeland A."/>
            <person name="Barry K.W."/>
            <person name="Cichocki N."/>
            <person name="Veneault-Fourrey C."/>
            <person name="LaButti K."/>
            <person name="Lindquist E.A."/>
            <person name="Lipzen A."/>
            <person name="Lundell T."/>
            <person name="Morin E."/>
            <person name="Murat C."/>
            <person name="Sun H."/>
            <person name="Tunlid A."/>
            <person name="Henrissat B."/>
            <person name="Grigoriev I.V."/>
            <person name="Hibbett D.S."/>
            <person name="Martin F."/>
            <person name="Nordberg H.P."/>
            <person name="Cantor M.N."/>
            <person name="Hua S.X."/>
        </authorList>
    </citation>
    <scope>NUCLEOTIDE SEQUENCE [LARGE SCALE GENOMIC DNA]</scope>
    <source>
        <strain evidence="2 3">MUT 4182</strain>
    </source>
</reference>
<accession>A0A0C3Q4Y9</accession>
<organism evidence="2 3">
    <name type="scientific">Tulasnella calospora MUT 4182</name>
    <dbReference type="NCBI Taxonomy" id="1051891"/>
    <lineage>
        <taxon>Eukaryota</taxon>
        <taxon>Fungi</taxon>
        <taxon>Dikarya</taxon>
        <taxon>Basidiomycota</taxon>
        <taxon>Agaricomycotina</taxon>
        <taxon>Agaricomycetes</taxon>
        <taxon>Cantharellales</taxon>
        <taxon>Tulasnellaceae</taxon>
        <taxon>Tulasnella</taxon>
    </lineage>
</organism>
<dbReference type="EMBL" id="KN823323">
    <property type="protein sequence ID" value="KIO18014.1"/>
    <property type="molecule type" value="Genomic_DNA"/>
</dbReference>
<reference evidence="3" key="2">
    <citation type="submission" date="2015-01" db="EMBL/GenBank/DDBJ databases">
        <title>Evolutionary Origins and Diversification of the Mycorrhizal Mutualists.</title>
        <authorList>
            <consortium name="DOE Joint Genome Institute"/>
            <consortium name="Mycorrhizal Genomics Consortium"/>
            <person name="Kohler A."/>
            <person name="Kuo A."/>
            <person name="Nagy L.G."/>
            <person name="Floudas D."/>
            <person name="Copeland A."/>
            <person name="Barry K.W."/>
            <person name="Cichocki N."/>
            <person name="Veneault-Fourrey C."/>
            <person name="LaButti K."/>
            <person name="Lindquist E.A."/>
            <person name="Lipzen A."/>
            <person name="Lundell T."/>
            <person name="Morin E."/>
            <person name="Murat C."/>
            <person name="Riley R."/>
            <person name="Ohm R."/>
            <person name="Sun H."/>
            <person name="Tunlid A."/>
            <person name="Henrissat B."/>
            <person name="Grigoriev I.V."/>
            <person name="Hibbett D.S."/>
            <person name="Martin F."/>
        </authorList>
    </citation>
    <scope>NUCLEOTIDE SEQUENCE [LARGE SCALE GENOMIC DNA]</scope>
    <source>
        <strain evidence="3">MUT 4182</strain>
    </source>
</reference>
<evidence type="ECO:0000256" key="1">
    <source>
        <dbReference type="SAM" id="MobiDB-lite"/>
    </source>
</evidence>